<dbReference type="AlphaFoldDB" id="A0A7S2CTK9"/>
<dbReference type="Gene3D" id="1.25.40.20">
    <property type="entry name" value="Ankyrin repeat-containing domain"/>
    <property type="match status" value="1"/>
</dbReference>
<organism evidence="3">
    <name type="scientific">Florenciella parvula</name>
    <dbReference type="NCBI Taxonomy" id="236787"/>
    <lineage>
        <taxon>Eukaryota</taxon>
        <taxon>Sar</taxon>
        <taxon>Stramenopiles</taxon>
        <taxon>Ochrophyta</taxon>
        <taxon>Dictyochophyceae</taxon>
        <taxon>Florenciellales</taxon>
        <taxon>Florenciella</taxon>
    </lineage>
</organism>
<evidence type="ECO:0000256" key="2">
    <source>
        <dbReference type="SAM" id="MobiDB-lite"/>
    </source>
</evidence>
<protein>
    <submittedName>
        <fullName evidence="3">Uncharacterized protein</fullName>
    </submittedName>
</protein>
<sequence>MPKPKPTPKKVPAGTDTSKNKALLAGGGGKSRWGKVKAAAAAAEAAVTLEEHGVHLRTSCMNIQSHMGQTPMHMAASEGSNGPEIIRLLKMAGAVPDIVDFDGMTPYQIARQKHRDMCADMLSEPDPEELELETFRSYLNDKYKVTQSRKAMKKNPKLQGFDIPTRMPMVPKELDIPEEFVVPYARKMNEQVRGVKPMKDLEYALDQMTRNEVRRYRLSNALDIKIAMYGNLHKSEI</sequence>
<feature type="repeat" description="ANK" evidence="1">
    <location>
        <begin position="67"/>
        <end position="101"/>
    </location>
</feature>
<evidence type="ECO:0000256" key="1">
    <source>
        <dbReference type="PROSITE-ProRule" id="PRU00023"/>
    </source>
</evidence>
<dbReference type="EMBL" id="HBGT01025508">
    <property type="protein sequence ID" value="CAD9434755.1"/>
    <property type="molecule type" value="Transcribed_RNA"/>
</dbReference>
<dbReference type="PROSITE" id="PS50297">
    <property type="entry name" value="ANK_REP_REGION"/>
    <property type="match status" value="1"/>
</dbReference>
<dbReference type="SUPFAM" id="SSF48403">
    <property type="entry name" value="Ankyrin repeat"/>
    <property type="match status" value="1"/>
</dbReference>
<proteinExistence type="predicted"/>
<accession>A0A7S2CTK9</accession>
<keyword evidence="1" id="KW-0040">ANK repeat</keyword>
<reference evidence="3" key="1">
    <citation type="submission" date="2021-01" db="EMBL/GenBank/DDBJ databases">
        <authorList>
            <person name="Corre E."/>
            <person name="Pelletier E."/>
            <person name="Niang G."/>
            <person name="Scheremetjew M."/>
            <person name="Finn R."/>
            <person name="Kale V."/>
            <person name="Holt S."/>
            <person name="Cochrane G."/>
            <person name="Meng A."/>
            <person name="Brown T."/>
            <person name="Cohen L."/>
        </authorList>
    </citation>
    <scope>NUCLEOTIDE SEQUENCE</scope>
    <source>
        <strain evidence="3">RCC1693</strain>
    </source>
</reference>
<gene>
    <name evidence="3" type="ORF">FPAR1323_LOCUS13246</name>
</gene>
<dbReference type="InterPro" id="IPR002110">
    <property type="entry name" value="Ankyrin_rpt"/>
</dbReference>
<feature type="region of interest" description="Disordered" evidence="2">
    <location>
        <begin position="1"/>
        <end position="30"/>
    </location>
</feature>
<name>A0A7S2CTK9_9STRA</name>
<evidence type="ECO:0000313" key="3">
    <source>
        <dbReference type="EMBL" id="CAD9434755.1"/>
    </source>
</evidence>
<dbReference type="PROSITE" id="PS50088">
    <property type="entry name" value="ANK_REPEAT"/>
    <property type="match status" value="1"/>
</dbReference>
<dbReference type="Pfam" id="PF00023">
    <property type="entry name" value="Ank"/>
    <property type="match status" value="1"/>
</dbReference>
<dbReference type="InterPro" id="IPR036770">
    <property type="entry name" value="Ankyrin_rpt-contain_sf"/>
</dbReference>